<gene>
    <name evidence="4" type="ORF">C2845_PM14G06340</name>
</gene>
<evidence type="ECO:0000313" key="4">
    <source>
        <dbReference type="EMBL" id="RLM60456.1"/>
    </source>
</evidence>
<sequence length="231" mass="26162">MRTASTSNVETVQGTHSFKITDYRLHKELRTDKCFCSKIFAVGGHNWCIRYYSEGQDPRADVVSIFLELTGELVEVTASFEFRIMVNHATGLLSSRHTSLHVVFNGENPMQGFTSFMRKKDLELSLEHYMQDGCLVIECDLTVIKEIHVKKTAITSDFDIHVPPSDLSHDLRRLLESEEADVTFKVKGEISHAHKILLAVRSPVFKAEFYGPMSDMGEESKTVEGMDPVVF</sequence>
<dbReference type="SUPFAM" id="SSF54695">
    <property type="entry name" value="POZ domain"/>
    <property type="match status" value="1"/>
</dbReference>
<dbReference type="Pfam" id="PF22486">
    <property type="entry name" value="MATH_2"/>
    <property type="match status" value="1"/>
</dbReference>
<dbReference type="PANTHER" id="PTHR26379">
    <property type="entry name" value="BTB/POZ AND MATH DOMAIN-CONTAINING PROTEIN 1"/>
    <property type="match status" value="1"/>
</dbReference>
<dbReference type="InterPro" id="IPR011333">
    <property type="entry name" value="SKP1/BTB/POZ_sf"/>
</dbReference>
<dbReference type="Gene3D" id="2.60.210.10">
    <property type="entry name" value="Apoptosis, Tumor Necrosis Factor Receptor Associated Protein 2, Chain A"/>
    <property type="match status" value="1"/>
</dbReference>
<dbReference type="CDD" id="cd00121">
    <property type="entry name" value="MATH"/>
    <property type="match status" value="1"/>
</dbReference>
<dbReference type="AlphaFoldDB" id="A0A3L6PQ58"/>
<protein>
    <recommendedName>
        <fullName evidence="6">BTB/POZ and MATH domain-containing protein 3-like</fullName>
    </recommendedName>
</protein>
<name>A0A3L6PQ58_PANMI</name>
<dbReference type="InterPro" id="IPR002083">
    <property type="entry name" value="MATH/TRAF_dom"/>
</dbReference>
<evidence type="ECO:0000256" key="1">
    <source>
        <dbReference type="ARBA" id="ARBA00004906"/>
    </source>
</evidence>
<comment type="pathway">
    <text evidence="1">Protein modification; protein ubiquitination.</text>
</comment>
<reference evidence="5" key="1">
    <citation type="journal article" date="2019" name="Nat. Commun.">
        <title>The genome of broomcorn millet.</title>
        <authorList>
            <person name="Zou C."/>
            <person name="Miki D."/>
            <person name="Li D."/>
            <person name="Tang Q."/>
            <person name="Xiao L."/>
            <person name="Rajput S."/>
            <person name="Deng P."/>
            <person name="Jia W."/>
            <person name="Huang R."/>
            <person name="Zhang M."/>
            <person name="Sun Y."/>
            <person name="Hu J."/>
            <person name="Fu X."/>
            <person name="Schnable P.S."/>
            <person name="Li F."/>
            <person name="Zhang H."/>
            <person name="Feng B."/>
            <person name="Zhu X."/>
            <person name="Liu R."/>
            <person name="Schnable J.C."/>
            <person name="Zhu J.-K."/>
            <person name="Zhang H."/>
        </authorList>
    </citation>
    <scope>NUCLEOTIDE SEQUENCE [LARGE SCALE GENOMIC DNA]</scope>
</reference>
<accession>A0A3L6PQ58</accession>
<comment type="caution">
    <text evidence="4">The sequence shown here is derived from an EMBL/GenBank/DDBJ whole genome shotgun (WGS) entry which is preliminary data.</text>
</comment>
<keyword evidence="5" id="KW-1185">Reference proteome</keyword>
<dbReference type="InterPro" id="IPR045005">
    <property type="entry name" value="BPM1-6"/>
</dbReference>
<dbReference type="Proteomes" id="UP000275267">
    <property type="component" value="Unassembled WGS sequence"/>
</dbReference>
<dbReference type="InterPro" id="IPR000210">
    <property type="entry name" value="BTB/POZ_dom"/>
</dbReference>
<dbReference type="OrthoDB" id="6359816at2759"/>
<dbReference type="PROSITE" id="PS50097">
    <property type="entry name" value="BTB"/>
    <property type="match status" value="1"/>
</dbReference>
<dbReference type="GO" id="GO:0016567">
    <property type="term" value="P:protein ubiquitination"/>
    <property type="evidence" value="ECO:0007669"/>
    <property type="project" value="InterPro"/>
</dbReference>
<proteinExistence type="predicted"/>
<dbReference type="PANTHER" id="PTHR26379:SF474">
    <property type="entry name" value="OS08G0228200 PROTEIN"/>
    <property type="match status" value="1"/>
</dbReference>
<dbReference type="EMBL" id="PQIB02000016">
    <property type="protein sequence ID" value="RLM60456.1"/>
    <property type="molecule type" value="Genomic_DNA"/>
</dbReference>
<evidence type="ECO:0000313" key="5">
    <source>
        <dbReference type="Proteomes" id="UP000275267"/>
    </source>
</evidence>
<dbReference type="Pfam" id="PF00651">
    <property type="entry name" value="BTB"/>
    <property type="match status" value="1"/>
</dbReference>
<dbReference type="InterPro" id="IPR008974">
    <property type="entry name" value="TRAF-like"/>
</dbReference>
<evidence type="ECO:0008006" key="6">
    <source>
        <dbReference type="Google" id="ProtNLM"/>
    </source>
</evidence>
<feature type="domain" description="MATH" evidence="3">
    <location>
        <begin position="13"/>
        <end position="141"/>
    </location>
</feature>
<feature type="domain" description="BTB" evidence="2">
    <location>
        <begin position="180"/>
        <end position="231"/>
    </location>
</feature>
<dbReference type="SUPFAM" id="SSF49599">
    <property type="entry name" value="TRAF domain-like"/>
    <property type="match status" value="1"/>
</dbReference>
<organism evidence="4 5">
    <name type="scientific">Panicum miliaceum</name>
    <name type="common">Proso millet</name>
    <name type="synonym">Broomcorn millet</name>
    <dbReference type="NCBI Taxonomy" id="4540"/>
    <lineage>
        <taxon>Eukaryota</taxon>
        <taxon>Viridiplantae</taxon>
        <taxon>Streptophyta</taxon>
        <taxon>Embryophyta</taxon>
        <taxon>Tracheophyta</taxon>
        <taxon>Spermatophyta</taxon>
        <taxon>Magnoliopsida</taxon>
        <taxon>Liliopsida</taxon>
        <taxon>Poales</taxon>
        <taxon>Poaceae</taxon>
        <taxon>PACMAD clade</taxon>
        <taxon>Panicoideae</taxon>
        <taxon>Panicodae</taxon>
        <taxon>Paniceae</taxon>
        <taxon>Panicinae</taxon>
        <taxon>Panicum</taxon>
        <taxon>Panicum sect. Panicum</taxon>
    </lineage>
</organism>
<evidence type="ECO:0000259" key="2">
    <source>
        <dbReference type="PROSITE" id="PS50097"/>
    </source>
</evidence>
<evidence type="ECO:0000259" key="3">
    <source>
        <dbReference type="PROSITE" id="PS50144"/>
    </source>
</evidence>
<dbReference type="PROSITE" id="PS50144">
    <property type="entry name" value="MATH"/>
    <property type="match status" value="1"/>
</dbReference>
<dbReference type="Gene3D" id="3.30.710.10">
    <property type="entry name" value="Potassium Channel Kv1.1, Chain A"/>
    <property type="match status" value="1"/>
</dbReference>
<dbReference type="STRING" id="4540.A0A3L6PQ58"/>